<dbReference type="Gene3D" id="3.30.710.10">
    <property type="entry name" value="Potassium Channel Kv1.1, Chain A"/>
    <property type="match status" value="1"/>
</dbReference>
<proteinExistence type="predicted"/>
<evidence type="ECO:0000313" key="3">
    <source>
        <dbReference type="EMBL" id="CAE0407346.1"/>
    </source>
</evidence>
<feature type="region of interest" description="Disordered" evidence="1">
    <location>
        <begin position="539"/>
        <end position="591"/>
    </location>
</feature>
<keyword evidence="2" id="KW-0472">Membrane</keyword>
<keyword evidence="2" id="KW-0812">Transmembrane</keyword>
<organism evidence="3">
    <name type="scientific">Amphora coffeiformis</name>
    <dbReference type="NCBI Taxonomy" id="265554"/>
    <lineage>
        <taxon>Eukaryota</taxon>
        <taxon>Sar</taxon>
        <taxon>Stramenopiles</taxon>
        <taxon>Ochrophyta</taxon>
        <taxon>Bacillariophyta</taxon>
        <taxon>Bacillariophyceae</taxon>
        <taxon>Bacillariophycidae</taxon>
        <taxon>Thalassiophysales</taxon>
        <taxon>Catenulaceae</taxon>
        <taxon>Amphora</taxon>
    </lineage>
</organism>
<dbReference type="AlphaFoldDB" id="A0A7S3P5Z8"/>
<accession>A0A7S3P5Z8</accession>
<reference evidence="3" key="1">
    <citation type="submission" date="2021-01" db="EMBL/GenBank/DDBJ databases">
        <authorList>
            <person name="Corre E."/>
            <person name="Pelletier E."/>
            <person name="Niang G."/>
            <person name="Scheremetjew M."/>
            <person name="Finn R."/>
            <person name="Kale V."/>
            <person name="Holt S."/>
            <person name="Cochrane G."/>
            <person name="Meng A."/>
            <person name="Brown T."/>
            <person name="Cohen L."/>
        </authorList>
    </citation>
    <scope>NUCLEOTIDE SEQUENCE</scope>
    <source>
        <strain evidence="3">CCMP127</strain>
    </source>
</reference>
<feature type="compositionally biased region" description="Polar residues" evidence="1">
    <location>
        <begin position="242"/>
        <end position="267"/>
    </location>
</feature>
<keyword evidence="2" id="KW-1133">Transmembrane helix</keyword>
<feature type="compositionally biased region" description="Basic residues" evidence="1">
    <location>
        <begin position="564"/>
        <end position="573"/>
    </location>
</feature>
<protein>
    <recommendedName>
        <fullName evidence="4">BTB domain-containing protein</fullName>
    </recommendedName>
</protein>
<evidence type="ECO:0000256" key="2">
    <source>
        <dbReference type="SAM" id="Phobius"/>
    </source>
</evidence>
<evidence type="ECO:0000256" key="1">
    <source>
        <dbReference type="SAM" id="MobiDB-lite"/>
    </source>
</evidence>
<evidence type="ECO:0008006" key="4">
    <source>
        <dbReference type="Google" id="ProtNLM"/>
    </source>
</evidence>
<sequence>MSQGKWLRKQILYVKRKASSILVIFLQTVFMRECLMISITLNFSLSSLVVHYQTLYVVCTEPIKKFESHPILTPGVTVQIGLGKSTRLEAVFERYVKVCTNRDPAHREVLVSDLEFLHATVLRGSETAEQAALMKDDRIRVRAERSVAAQQEKERNKMQRESDHQYFSQLKGLLRPDPILASDTVLLDCRGTLPSNNQPRVRFPVPCIMSLAGHRCLWLRRKIEVALANLKPEEMDQKQRNRSNNWLARANSQDTSPESGRGSSLSITKEEEDEEMPIRMVGRDQNDLHGEMRAEAAAAPAAAEIEMEKEDFVDDEAIEDVEPRRVVVLHDHPTEAVVLLLEYCYTNRVPSLGVEAFKIAAETKLSQRDNQGNVPPFPLSSGAKRWPNRGEPTVTFDMALATLELAEEAEIPRLSLMCEVAASQLIHSSNVVSALSVCSRIQKEKGKELLRLRQAAMDVVLHAKRSVTDKSVFRHALQEESKILVPTLLQGLVQAMTERMDRRDLFAHENRNWQSGAYAYFDQCDRDDDYKRARERRQRRIERHPEGEQPIVAEEYEQSATRNSLKRVRRSGHSFRSVLRRTEKRDRRNSH</sequence>
<name>A0A7S3P5Z8_9STRA</name>
<gene>
    <name evidence="3" type="ORF">ACOF00016_LOCUS5173</name>
</gene>
<feature type="region of interest" description="Disordered" evidence="1">
    <location>
        <begin position="234"/>
        <end position="278"/>
    </location>
</feature>
<dbReference type="EMBL" id="HBIM01006075">
    <property type="protein sequence ID" value="CAE0407346.1"/>
    <property type="molecule type" value="Transcribed_RNA"/>
</dbReference>
<dbReference type="InterPro" id="IPR011333">
    <property type="entry name" value="SKP1/BTB/POZ_sf"/>
</dbReference>
<feature type="transmembrane region" description="Helical" evidence="2">
    <location>
        <begin position="21"/>
        <end position="45"/>
    </location>
</feature>